<dbReference type="AlphaFoldDB" id="A0A1W1XVB2"/>
<reference evidence="3 4" key="1">
    <citation type="submission" date="2017-04" db="EMBL/GenBank/DDBJ databases">
        <authorList>
            <person name="Afonso C.L."/>
            <person name="Miller P.J."/>
            <person name="Scott M.A."/>
            <person name="Spackman E."/>
            <person name="Goraichik I."/>
            <person name="Dimitrov K.M."/>
            <person name="Suarez D.L."/>
            <person name="Swayne D.E."/>
        </authorList>
    </citation>
    <scope>NUCLEOTIDE SEQUENCE [LARGE SCALE GENOMIC DNA]</scope>
    <source>
        <strain evidence="3 4">DSM 13146</strain>
    </source>
</reference>
<evidence type="ECO:0000256" key="1">
    <source>
        <dbReference type="ARBA" id="ARBA00023186"/>
    </source>
</evidence>
<keyword evidence="2" id="KW-0812">Transmembrane</keyword>
<protein>
    <submittedName>
        <fullName evidence="3">Molecular chaperone GrpE (Heat shock protein)</fullName>
    </submittedName>
</protein>
<accession>A0A1W1XVB2</accession>
<dbReference type="Pfam" id="PF01025">
    <property type="entry name" value="GrpE"/>
    <property type="match status" value="1"/>
</dbReference>
<dbReference type="InterPro" id="IPR009012">
    <property type="entry name" value="GrpE_head"/>
</dbReference>
<keyword evidence="2" id="KW-1133">Transmembrane helix</keyword>
<organism evidence="3 4">
    <name type="scientific">Desulfacinum hydrothermale DSM 13146</name>
    <dbReference type="NCBI Taxonomy" id="1121390"/>
    <lineage>
        <taxon>Bacteria</taxon>
        <taxon>Pseudomonadati</taxon>
        <taxon>Thermodesulfobacteriota</taxon>
        <taxon>Syntrophobacteria</taxon>
        <taxon>Syntrophobacterales</taxon>
        <taxon>Syntrophobacteraceae</taxon>
        <taxon>Desulfacinum</taxon>
    </lineage>
</organism>
<keyword evidence="2" id="KW-0472">Membrane</keyword>
<sequence>MHSLFGSLMAVAAAAFFTYLCYHILRWLFLQWQVIRAAAPECLEALRAAREKIYRFSRYGILPSHVVSDPTREELKRIQKLLRKQLILLENLEKNRKIEASSPAPAPSVRDLLECADGLHYLHNSLRELPGYSERVEEGFEIVWHKLETVLSLTGLALLRQRHVPFDPKYHQAVENRAPGSRDLQVIQVLVPGVLQDGRLMRPAKVVLDVPKQPCANNGGKSL</sequence>
<dbReference type="Proteomes" id="UP000192783">
    <property type="component" value="Unassembled WGS sequence"/>
</dbReference>
<evidence type="ECO:0000313" key="4">
    <source>
        <dbReference type="Proteomes" id="UP000192783"/>
    </source>
</evidence>
<keyword evidence="3" id="KW-0346">Stress response</keyword>
<dbReference type="Gene3D" id="2.30.22.10">
    <property type="entry name" value="Head domain of nucleotide exchange factor GrpE"/>
    <property type="match status" value="1"/>
</dbReference>
<evidence type="ECO:0000313" key="3">
    <source>
        <dbReference type="EMBL" id="SMC27802.1"/>
    </source>
</evidence>
<dbReference type="EMBL" id="FWXF01000024">
    <property type="protein sequence ID" value="SMC27802.1"/>
    <property type="molecule type" value="Genomic_DNA"/>
</dbReference>
<dbReference type="STRING" id="1121390.SAMN02746041_03077"/>
<feature type="transmembrane region" description="Helical" evidence="2">
    <location>
        <begin position="6"/>
        <end position="25"/>
    </location>
</feature>
<dbReference type="SUPFAM" id="SSF51064">
    <property type="entry name" value="Head domain of nucleotide exchange factor GrpE"/>
    <property type="match status" value="1"/>
</dbReference>
<dbReference type="GO" id="GO:0042803">
    <property type="term" value="F:protein homodimerization activity"/>
    <property type="evidence" value="ECO:0007669"/>
    <property type="project" value="InterPro"/>
</dbReference>
<dbReference type="GO" id="GO:0006457">
    <property type="term" value="P:protein folding"/>
    <property type="evidence" value="ECO:0007669"/>
    <property type="project" value="InterPro"/>
</dbReference>
<dbReference type="GO" id="GO:0000774">
    <property type="term" value="F:adenyl-nucleotide exchange factor activity"/>
    <property type="evidence" value="ECO:0007669"/>
    <property type="project" value="InterPro"/>
</dbReference>
<dbReference type="GO" id="GO:0051087">
    <property type="term" value="F:protein-folding chaperone binding"/>
    <property type="evidence" value="ECO:0007669"/>
    <property type="project" value="InterPro"/>
</dbReference>
<evidence type="ECO:0000256" key="2">
    <source>
        <dbReference type="SAM" id="Phobius"/>
    </source>
</evidence>
<name>A0A1W1XVB2_9BACT</name>
<keyword evidence="1" id="KW-0143">Chaperone</keyword>
<gene>
    <name evidence="3" type="ORF">SAMN02746041_03077</name>
</gene>
<keyword evidence="4" id="KW-1185">Reference proteome</keyword>
<dbReference type="InterPro" id="IPR000740">
    <property type="entry name" value="GrpE"/>
</dbReference>
<proteinExistence type="predicted"/>